<name>A0A0H5QU79_NEIMI</name>
<organism evidence="1 2">
    <name type="scientific">Neisseria meningitidis serogroup B</name>
    <dbReference type="NCBI Taxonomy" id="491"/>
    <lineage>
        <taxon>Bacteria</taxon>
        <taxon>Pseudomonadati</taxon>
        <taxon>Pseudomonadota</taxon>
        <taxon>Betaproteobacteria</taxon>
        <taxon>Neisseriales</taxon>
        <taxon>Neisseriaceae</taxon>
        <taxon>Neisseria</taxon>
    </lineage>
</organism>
<dbReference type="Proteomes" id="UP000182715">
    <property type="component" value="Unassembled WGS sequence"/>
</dbReference>
<dbReference type="EMBL" id="CVTF01000056">
    <property type="protein sequence ID" value="CRY99228.1"/>
    <property type="molecule type" value="Genomic_DNA"/>
</dbReference>
<proteinExistence type="predicted"/>
<reference evidence="1 2" key="1">
    <citation type="submission" date="2014-11" db="EMBL/GenBank/DDBJ databases">
        <authorList>
            <person name="Diene M.Seydina."/>
        </authorList>
    </citation>
    <scope>NUCLEOTIDE SEQUENCE [LARGE SCALE GENOMIC DNA]</scope>
    <source>
        <strain evidence="1 2">Neisseria meningitidis CHUV</strain>
    </source>
</reference>
<accession>A0A0H5QU79</accession>
<evidence type="ECO:0000313" key="2">
    <source>
        <dbReference type="Proteomes" id="UP000182715"/>
    </source>
</evidence>
<protein>
    <recommendedName>
        <fullName evidence="3">Mobile element protein</fullName>
    </recommendedName>
</protein>
<dbReference type="AlphaFoldDB" id="A0A0H5QU79"/>
<sequence>MPEAANRQIAGRMRKFARALFRMPYKYTAFIDTHVFYANITNQNQMFKTLLMRLFRTKGRRASGKRGFCI</sequence>
<evidence type="ECO:0000313" key="1">
    <source>
        <dbReference type="EMBL" id="CRY99228.1"/>
    </source>
</evidence>
<evidence type="ECO:0008006" key="3">
    <source>
        <dbReference type="Google" id="ProtNLM"/>
    </source>
</evidence>